<evidence type="ECO:0000256" key="8">
    <source>
        <dbReference type="SAM" id="Phobius"/>
    </source>
</evidence>
<evidence type="ECO:0000256" key="4">
    <source>
        <dbReference type="ARBA" id="ARBA00022519"/>
    </source>
</evidence>
<proteinExistence type="inferred from homology"/>
<organism evidence="10 11">
    <name type="scientific">Marinibactrum halimedae</name>
    <dbReference type="NCBI Taxonomy" id="1444977"/>
    <lineage>
        <taxon>Bacteria</taxon>
        <taxon>Pseudomonadati</taxon>
        <taxon>Pseudomonadota</taxon>
        <taxon>Gammaproteobacteria</taxon>
        <taxon>Cellvibrionales</taxon>
        <taxon>Cellvibrionaceae</taxon>
        <taxon>Marinibactrum</taxon>
    </lineage>
</organism>
<comment type="subcellular location">
    <subcellularLocation>
        <location evidence="1">Cell inner membrane</location>
        <topology evidence="1">Multi-pass membrane protein</topology>
    </subcellularLocation>
</comment>
<dbReference type="InterPro" id="IPR018076">
    <property type="entry name" value="T2SS_GspF_dom"/>
</dbReference>
<dbReference type="InterPro" id="IPR042094">
    <property type="entry name" value="T2SS_GspF_sf"/>
</dbReference>
<feature type="transmembrane region" description="Helical" evidence="8">
    <location>
        <begin position="228"/>
        <end position="246"/>
    </location>
</feature>
<keyword evidence="3" id="KW-1003">Cell membrane</keyword>
<dbReference type="Gene3D" id="1.20.81.30">
    <property type="entry name" value="Type II secretion system (T2SS), domain F"/>
    <property type="match status" value="2"/>
</dbReference>
<dbReference type="Pfam" id="PF00482">
    <property type="entry name" value="T2SSF"/>
    <property type="match status" value="2"/>
</dbReference>
<dbReference type="FunFam" id="1.20.81.30:FF:000001">
    <property type="entry name" value="Type II secretion system protein F"/>
    <property type="match status" value="2"/>
</dbReference>
<feature type="transmembrane region" description="Helical" evidence="8">
    <location>
        <begin position="381"/>
        <end position="402"/>
    </location>
</feature>
<dbReference type="PRINTS" id="PR00812">
    <property type="entry name" value="BCTERIALGSPF"/>
</dbReference>
<evidence type="ECO:0000256" key="2">
    <source>
        <dbReference type="ARBA" id="ARBA00005745"/>
    </source>
</evidence>
<evidence type="ECO:0000256" key="3">
    <source>
        <dbReference type="ARBA" id="ARBA00022475"/>
    </source>
</evidence>
<dbReference type="AlphaFoldDB" id="A0AA37T4J2"/>
<comment type="similarity">
    <text evidence="2">Belongs to the GSP F family.</text>
</comment>
<dbReference type="PANTHER" id="PTHR30012">
    <property type="entry name" value="GENERAL SECRETION PATHWAY PROTEIN"/>
    <property type="match status" value="1"/>
</dbReference>
<protein>
    <submittedName>
        <fullName evidence="10">MSHA biogenesis protein MshG</fullName>
    </submittedName>
</protein>
<keyword evidence="11" id="KW-1185">Reference proteome</keyword>
<dbReference type="GO" id="GO:0005886">
    <property type="term" value="C:plasma membrane"/>
    <property type="evidence" value="ECO:0007669"/>
    <property type="project" value="UniProtKB-SubCell"/>
</dbReference>
<evidence type="ECO:0000256" key="5">
    <source>
        <dbReference type="ARBA" id="ARBA00022692"/>
    </source>
</evidence>
<dbReference type="PANTHER" id="PTHR30012:SF4">
    <property type="entry name" value="MSHA BIOGENESIS PROTEIN MSHG"/>
    <property type="match status" value="1"/>
</dbReference>
<sequence length="409" mass="45788">MPLFAYVGRDGKGGQVKGQQEAATMDAVASTLMGRGITPVAINPASDVKEQVPLEVRFQRLMGSSGVSVEELIILCRQMYTITKAGIPLVRGVRGLAESIKHYVLQKTLFEIADRLEAGMELSVSMRYHTDVFSSLFISMVRVGENSGRLDSVFLQMAEYLERELDTARRIKSALRYPSFVLIALAVAMVVINIFVIPAFANMFSRFDAELPLPTKILIGVSDTFVNYWPHMLIVVAVSVGLWWRYMKTDNGQRFWGETKIRLPIIGDIINRASLARYARSFSLMSSSGVPLPTALALCAESIDNRFLMEKILGMKSGVERGESLIRTHTASKMFTPLVLQMVSVGEESGQVDELLKEVAEFYEREVDYDVSKLSDRIEPIILVIMAVFVMILALGIFLPMWEMYNIQK</sequence>
<comment type="caution">
    <text evidence="10">The sequence shown here is derived from an EMBL/GenBank/DDBJ whole genome shotgun (WGS) entry which is preliminary data.</text>
</comment>
<feature type="domain" description="Type II secretion system protein GspF" evidence="9">
    <location>
        <begin position="75"/>
        <end position="198"/>
    </location>
</feature>
<keyword evidence="5 8" id="KW-0812">Transmembrane</keyword>
<feature type="transmembrane region" description="Helical" evidence="8">
    <location>
        <begin position="179"/>
        <end position="201"/>
    </location>
</feature>
<keyword evidence="7 8" id="KW-0472">Membrane</keyword>
<dbReference type="GO" id="GO:0015628">
    <property type="term" value="P:protein secretion by the type II secretion system"/>
    <property type="evidence" value="ECO:0007669"/>
    <property type="project" value="TreeGrafter"/>
</dbReference>
<evidence type="ECO:0000313" key="10">
    <source>
        <dbReference type="EMBL" id="GLS26715.1"/>
    </source>
</evidence>
<name>A0AA37T4J2_9GAMM</name>
<evidence type="ECO:0000313" key="11">
    <source>
        <dbReference type="Proteomes" id="UP001156870"/>
    </source>
</evidence>
<evidence type="ECO:0000256" key="6">
    <source>
        <dbReference type="ARBA" id="ARBA00022989"/>
    </source>
</evidence>
<evidence type="ECO:0000259" key="9">
    <source>
        <dbReference type="Pfam" id="PF00482"/>
    </source>
</evidence>
<feature type="domain" description="Type II secretion system protein GspF" evidence="9">
    <location>
        <begin position="279"/>
        <end position="400"/>
    </location>
</feature>
<dbReference type="InterPro" id="IPR003004">
    <property type="entry name" value="GspF/PilC"/>
</dbReference>
<accession>A0AA37T4J2</accession>
<keyword evidence="6 8" id="KW-1133">Transmembrane helix</keyword>
<keyword evidence="4" id="KW-0997">Cell inner membrane</keyword>
<dbReference type="EMBL" id="BSPD01000058">
    <property type="protein sequence ID" value="GLS26715.1"/>
    <property type="molecule type" value="Genomic_DNA"/>
</dbReference>
<reference evidence="10 11" key="1">
    <citation type="journal article" date="2014" name="Int. J. Syst. Evol. Microbiol.">
        <title>Complete genome sequence of Corynebacterium casei LMG S-19264T (=DSM 44701T), isolated from a smear-ripened cheese.</title>
        <authorList>
            <consortium name="US DOE Joint Genome Institute (JGI-PGF)"/>
            <person name="Walter F."/>
            <person name="Albersmeier A."/>
            <person name="Kalinowski J."/>
            <person name="Ruckert C."/>
        </authorList>
    </citation>
    <scope>NUCLEOTIDE SEQUENCE [LARGE SCALE GENOMIC DNA]</scope>
    <source>
        <strain evidence="10 11">NBRC 110095</strain>
    </source>
</reference>
<evidence type="ECO:0000256" key="7">
    <source>
        <dbReference type="ARBA" id="ARBA00023136"/>
    </source>
</evidence>
<evidence type="ECO:0000256" key="1">
    <source>
        <dbReference type="ARBA" id="ARBA00004429"/>
    </source>
</evidence>
<dbReference type="Proteomes" id="UP001156870">
    <property type="component" value="Unassembled WGS sequence"/>
</dbReference>
<gene>
    <name evidence="10" type="primary">mshG</name>
    <name evidence="10" type="ORF">GCM10007877_24320</name>
</gene>
<dbReference type="RefSeq" id="WP_232595404.1">
    <property type="nucleotide sequence ID" value="NZ_BSPD01000058.1"/>
</dbReference>